<dbReference type="PANTHER" id="PTHR11825:SF44">
    <property type="entry name" value="BRANCHED-CHAIN-AMINO-ACID AMINOTRANSFERASE"/>
    <property type="match status" value="1"/>
</dbReference>
<evidence type="ECO:0000256" key="6">
    <source>
        <dbReference type="ARBA" id="ARBA00009320"/>
    </source>
</evidence>
<keyword evidence="9" id="KW-0028">Amino-acid biosynthesis</keyword>
<comment type="function">
    <text evidence="2">Acts on leucine, isoleucine and valine.</text>
</comment>
<evidence type="ECO:0000256" key="11">
    <source>
        <dbReference type="ARBA" id="ARBA00022898"/>
    </source>
</evidence>
<evidence type="ECO:0000256" key="14">
    <source>
        <dbReference type="ARBA" id="ARBA00048798"/>
    </source>
</evidence>
<dbReference type="InterPro" id="IPR001544">
    <property type="entry name" value="Aminotrans_IV"/>
</dbReference>
<dbReference type="GO" id="GO:0008652">
    <property type="term" value="P:amino acid biosynthetic process"/>
    <property type="evidence" value="ECO:0007669"/>
    <property type="project" value="UniProtKB-KW"/>
</dbReference>
<gene>
    <name evidence="17" type="ORF">JL102_10205</name>
</gene>
<keyword evidence="8 17" id="KW-0032">Aminotransferase</keyword>
<dbReference type="Proteomes" id="UP000659388">
    <property type="component" value="Unassembled WGS sequence"/>
</dbReference>
<dbReference type="InterPro" id="IPR043131">
    <property type="entry name" value="BCAT-like_N"/>
</dbReference>
<dbReference type="AlphaFoldDB" id="A0A937F8E8"/>
<comment type="catalytic activity">
    <reaction evidence="15">
        <text>L-leucine + 2-oxoglutarate = 4-methyl-2-oxopentanoate + L-glutamate</text>
        <dbReference type="Rhea" id="RHEA:18321"/>
        <dbReference type="ChEBI" id="CHEBI:16810"/>
        <dbReference type="ChEBI" id="CHEBI:17865"/>
        <dbReference type="ChEBI" id="CHEBI:29985"/>
        <dbReference type="ChEBI" id="CHEBI:57427"/>
        <dbReference type="EC" id="2.6.1.42"/>
    </reaction>
</comment>
<comment type="pathway">
    <text evidence="4">Amino-acid biosynthesis; L-valine biosynthesis; L-valine from pyruvate: step 4/4.</text>
</comment>
<evidence type="ECO:0000256" key="12">
    <source>
        <dbReference type="ARBA" id="ARBA00023304"/>
    </source>
</evidence>
<keyword evidence="18" id="KW-1185">Reference proteome</keyword>
<dbReference type="InterPro" id="IPR033939">
    <property type="entry name" value="BCAT_family"/>
</dbReference>
<comment type="catalytic activity">
    <reaction evidence="13">
        <text>L-valine + 2-oxoglutarate = 3-methyl-2-oxobutanoate + L-glutamate</text>
        <dbReference type="Rhea" id="RHEA:24813"/>
        <dbReference type="ChEBI" id="CHEBI:11851"/>
        <dbReference type="ChEBI" id="CHEBI:16810"/>
        <dbReference type="ChEBI" id="CHEBI:29985"/>
        <dbReference type="ChEBI" id="CHEBI:57762"/>
        <dbReference type="EC" id="2.6.1.42"/>
    </reaction>
</comment>
<dbReference type="EMBL" id="JAESIY010000005">
    <property type="protein sequence ID" value="MBL3656504.1"/>
    <property type="molecule type" value="Genomic_DNA"/>
</dbReference>
<dbReference type="RefSeq" id="WP_202244297.1">
    <property type="nucleotide sequence ID" value="NZ_JAESIY010000005.1"/>
</dbReference>
<comment type="cofactor">
    <cofactor evidence="1">
        <name>pyridoxal 5'-phosphate</name>
        <dbReference type="ChEBI" id="CHEBI:597326"/>
    </cofactor>
</comment>
<evidence type="ECO:0000313" key="18">
    <source>
        <dbReference type="Proteomes" id="UP000659388"/>
    </source>
</evidence>
<evidence type="ECO:0000256" key="15">
    <source>
        <dbReference type="ARBA" id="ARBA00049229"/>
    </source>
</evidence>
<name>A0A937F8E8_9BACT</name>
<comment type="similarity">
    <text evidence="6">Belongs to the class-IV pyridoxal-phosphate-dependent aminotransferase family.</text>
</comment>
<dbReference type="PANTHER" id="PTHR11825">
    <property type="entry name" value="SUBGROUP IIII AMINOTRANSFERASE"/>
    <property type="match status" value="1"/>
</dbReference>
<evidence type="ECO:0000256" key="5">
    <source>
        <dbReference type="ARBA" id="ARBA00005072"/>
    </source>
</evidence>
<keyword evidence="11" id="KW-0663">Pyridoxal phosphate</keyword>
<dbReference type="GO" id="GO:0004084">
    <property type="term" value="F:branched-chain-amino-acid transaminase activity"/>
    <property type="evidence" value="ECO:0007669"/>
    <property type="project" value="UniProtKB-EC"/>
</dbReference>
<evidence type="ECO:0000256" key="10">
    <source>
        <dbReference type="ARBA" id="ARBA00022679"/>
    </source>
</evidence>
<evidence type="ECO:0000256" key="3">
    <source>
        <dbReference type="ARBA" id="ARBA00004824"/>
    </source>
</evidence>
<evidence type="ECO:0000256" key="4">
    <source>
        <dbReference type="ARBA" id="ARBA00004931"/>
    </source>
</evidence>
<dbReference type="Pfam" id="PF01063">
    <property type="entry name" value="Aminotran_4"/>
    <property type="match status" value="1"/>
</dbReference>
<comment type="caution">
    <text evidence="17">The sequence shown here is derived from an EMBL/GenBank/DDBJ whole genome shotgun (WGS) entry which is preliminary data.</text>
</comment>
<dbReference type="GO" id="GO:0009082">
    <property type="term" value="P:branched-chain amino acid biosynthetic process"/>
    <property type="evidence" value="ECO:0007669"/>
    <property type="project" value="UniProtKB-KW"/>
</dbReference>
<dbReference type="InterPro" id="IPR036038">
    <property type="entry name" value="Aminotransferase-like"/>
</dbReference>
<dbReference type="EC" id="2.6.1.42" evidence="7"/>
<evidence type="ECO:0000256" key="9">
    <source>
        <dbReference type="ARBA" id="ARBA00022605"/>
    </source>
</evidence>
<sequence length="354" mass="39668">MIDTQNIHVQKIENSKIGQVDFNNIPFGKVYSDHMFMADYAEGDWKNLNINPYAPIEMSPANPSLHYGVSIFEGLKAYKHENGDVAVFRPDKNLERLNFSARRMCMPELDESVYYDGLDTLLALDKQWVPSVPGTALYIRPFVISDDDYIGVTPSVNFKFMIITCPVGAYYAKPVRVKIETEFVRAVKGGSGACKTGCNYGPTLYPAQLAKSQGYDQLIWTDGREHKYVEESGTMNLMFIINGKLVTPETGDSILNGITRRSVIELAQAWGVEVEERKVEVAEVMAAIKDGSLQEAFGAGTAATIAHIEVIAYEGKDYTLPDIAKREFSNKVLKELDDIKYGNKEDQFGWLRKI</sequence>
<reference evidence="17" key="1">
    <citation type="submission" date="2021-01" db="EMBL/GenBank/DDBJ databases">
        <title>Fulvivirga kasyanovii gen. nov., sp nov., a novel member of the phylum Bacteroidetes isolated from seawater in a mussel farm.</title>
        <authorList>
            <person name="Zhao L.-H."/>
            <person name="Wang Z.-J."/>
        </authorList>
    </citation>
    <scope>NUCLEOTIDE SEQUENCE</scope>
    <source>
        <strain evidence="17">2943</strain>
    </source>
</reference>
<dbReference type="InterPro" id="IPR043132">
    <property type="entry name" value="BCAT-like_C"/>
</dbReference>
<evidence type="ECO:0000256" key="7">
    <source>
        <dbReference type="ARBA" id="ARBA00013053"/>
    </source>
</evidence>
<dbReference type="CDD" id="cd01557">
    <property type="entry name" value="BCAT_beta_family"/>
    <property type="match status" value="1"/>
</dbReference>
<evidence type="ECO:0000256" key="8">
    <source>
        <dbReference type="ARBA" id="ARBA00022576"/>
    </source>
</evidence>
<feature type="modified residue" description="N6-(pyridoxal phosphate)lysine" evidence="16">
    <location>
        <position position="195"/>
    </location>
</feature>
<evidence type="ECO:0000256" key="13">
    <source>
        <dbReference type="ARBA" id="ARBA00048212"/>
    </source>
</evidence>
<keyword evidence="10 17" id="KW-0808">Transferase</keyword>
<dbReference type="NCBIfam" id="NF009897">
    <property type="entry name" value="PRK13357.1"/>
    <property type="match status" value="1"/>
</dbReference>
<dbReference type="InterPro" id="IPR005786">
    <property type="entry name" value="B_amino_transII"/>
</dbReference>
<accession>A0A937F8E8</accession>
<comment type="catalytic activity">
    <reaction evidence="14">
        <text>L-isoleucine + 2-oxoglutarate = (S)-3-methyl-2-oxopentanoate + L-glutamate</text>
        <dbReference type="Rhea" id="RHEA:24801"/>
        <dbReference type="ChEBI" id="CHEBI:16810"/>
        <dbReference type="ChEBI" id="CHEBI:29985"/>
        <dbReference type="ChEBI" id="CHEBI:35146"/>
        <dbReference type="ChEBI" id="CHEBI:58045"/>
        <dbReference type="EC" id="2.6.1.42"/>
    </reaction>
</comment>
<keyword evidence="12" id="KW-0100">Branched-chain amino acid biosynthesis</keyword>
<dbReference type="PIRSF" id="PIRSF006468">
    <property type="entry name" value="BCAT1"/>
    <property type="match status" value="1"/>
</dbReference>
<comment type="pathway">
    <text evidence="5">Amino-acid biosynthesis; L-leucine biosynthesis; L-leucine from 3-methyl-2-oxobutanoate: step 4/4.</text>
</comment>
<evidence type="ECO:0000256" key="2">
    <source>
        <dbReference type="ARBA" id="ARBA00003109"/>
    </source>
</evidence>
<organism evidence="17 18">
    <name type="scientific">Fulvivirga sediminis</name>
    <dbReference type="NCBI Taxonomy" id="2803949"/>
    <lineage>
        <taxon>Bacteria</taxon>
        <taxon>Pseudomonadati</taxon>
        <taxon>Bacteroidota</taxon>
        <taxon>Cytophagia</taxon>
        <taxon>Cytophagales</taxon>
        <taxon>Fulvivirgaceae</taxon>
        <taxon>Fulvivirga</taxon>
    </lineage>
</organism>
<evidence type="ECO:0000256" key="1">
    <source>
        <dbReference type="ARBA" id="ARBA00001933"/>
    </source>
</evidence>
<dbReference type="Gene3D" id="3.30.470.10">
    <property type="match status" value="1"/>
</dbReference>
<comment type="pathway">
    <text evidence="3">Amino-acid biosynthesis; L-isoleucine biosynthesis; L-isoleucine from 2-oxobutanoate: step 4/4.</text>
</comment>
<dbReference type="NCBIfam" id="TIGR01123">
    <property type="entry name" value="ilvE_II"/>
    <property type="match status" value="1"/>
</dbReference>
<protein>
    <recommendedName>
        <fullName evidence="7">branched-chain-amino-acid transaminase</fullName>
        <ecNumber evidence="7">2.6.1.42</ecNumber>
    </recommendedName>
</protein>
<dbReference type="SUPFAM" id="SSF56752">
    <property type="entry name" value="D-aminoacid aminotransferase-like PLP-dependent enzymes"/>
    <property type="match status" value="1"/>
</dbReference>
<dbReference type="Gene3D" id="3.20.10.10">
    <property type="entry name" value="D-amino Acid Aminotransferase, subunit A, domain 2"/>
    <property type="match status" value="1"/>
</dbReference>
<evidence type="ECO:0000313" key="17">
    <source>
        <dbReference type="EMBL" id="MBL3656504.1"/>
    </source>
</evidence>
<evidence type="ECO:0000256" key="16">
    <source>
        <dbReference type="PIRSR" id="PIRSR006468-1"/>
    </source>
</evidence>
<proteinExistence type="inferred from homology"/>